<dbReference type="EMBL" id="JACHFE010000008">
    <property type="protein sequence ID" value="MBB5322340.1"/>
    <property type="molecule type" value="Genomic_DNA"/>
</dbReference>
<organism evidence="1 2">
    <name type="scientific">Marinobacter oulmenensis</name>
    <dbReference type="NCBI Taxonomy" id="643747"/>
    <lineage>
        <taxon>Bacteria</taxon>
        <taxon>Pseudomonadati</taxon>
        <taxon>Pseudomonadota</taxon>
        <taxon>Gammaproteobacteria</taxon>
        <taxon>Pseudomonadales</taxon>
        <taxon>Marinobacteraceae</taxon>
        <taxon>Marinobacter</taxon>
    </lineage>
</organism>
<dbReference type="AlphaFoldDB" id="A0A840UFT2"/>
<proteinExistence type="predicted"/>
<reference evidence="1 2" key="1">
    <citation type="submission" date="2020-08" db="EMBL/GenBank/DDBJ databases">
        <title>Genomic Encyclopedia of Type Strains, Phase IV (KMG-IV): sequencing the most valuable type-strain genomes for metagenomic binning, comparative biology and taxonomic classification.</title>
        <authorList>
            <person name="Goeker M."/>
        </authorList>
    </citation>
    <scope>NUCLEOTIDE SEQUENCE [LARGE SCALE GENOMIC DNA]</scope>
    <source>
        <strain evidence="1 2">DSM 22359</strain>
    </source>
</reference>
<name>A0A840UFT2_9GAMM</name>
<evidence type="ECO:0000313" key="2">
    <source>
        <dbReference type="Proteomes" id="UP000591735"/>
    </source>
</evidence>
<accession>A0A840UFT2</accession>
<keyword evidence="2" id="KW-1185">Reference proteome</keyword>
<comment type="caution">
    <text evidence="1">The sequence shown here is derived from an EMBL/GenBank/DDBJ whole genome shotgun (WGS) entry which is preliminary data.</text>
</comment>
<gene>
    <name evidence="1" type="ORF">HNR38_002841</name>
</gene>
<dbReference type="RefSeq" id="WP_183705439.1">
    <property type="nucleotide sequence ID" value="NZ_JACHFE010000008.1"/>
</dbReference>
<evidence type="ECO:0000313" key="1">
    <source>
        <dbReference type="EMBL" id="MBB5322340.1"/>
    </source>
</evidence>
<dbReference type="Proteomes" id="UP000591735">
    <property type="component" value="Unassembled WGS sequence"/>
</dbReference>
<protein>
    <submittedName>
        <fullName evidence="1">Uncharacterized protein</fullName>
    </submittedName>
</protein>
<sequence length="1123" mass="121024">MPIQEQNIKFLASQVMDDVPEGGGAATGNEIPDGEMNNVYPDISDLDRAMGRFNLRKLFLAVRTLSTDLFGGAKTVVTALPEDPAIGYTLFTTDAPFDTREQAANRVEAYLFKGPMWHGALYENHIEGMRQIRIIQRDESTTLPPRGKTLCLVQNEGEPGEKEQYVRVTDVSAEMQTFTGEGGQPFQRLIVSLDLSDALRFDFTGHQVNEYDNYNYNIGARLRDTTVADATRYFGAQYLQAAASIGDYSVRAQSMFTQLVPAAQSEEPVTNQSLNPEIIRTINAGTRDVEAPQQAHSWARTITPENRSRNIVQTLSPIPAPGSLTFSFMAQGNFYTLTDNGEGQLSGSDPSIGVGTIDYTTGAVSITMGALPDVGSSVIGIFASPVHFQKLAGHADIDATITLEQSVGEPIKPGSLTLTWLVDGVTKTATAAANGTISGDATGYASHVAGEFVLELTTPPDPQTKLGADYERQTAETLVFNGLSETDGMVSLNVGEAVEPGTMEAEWYSESVTKRDSVIVENRMLWVPGKRTNTESTTRRYHNIVSDDGTGGWAGSAGAVDYQNGSATLGVLPDVMTEQNWSSDTGEWRSSSNQSGSEVTRFATGTVTVRYVPAGAAATAVSTELDLPPLQIRVLPRLLDILTVQGSVEFIWNGKTYIDRQGAIYTDIQANGSGTPVGSMDYLSGTATLDDYDTGSGAVEVTSLLGVYGDWFTGETFFRAPSAPLIPQSLQVLATTIEGEQISATSDQDGNIVGDRATGQINYQYGTAEVAFGQLVDDSTLTAEEKAESWYDPANVNASGMIWRPTYVQPSTMRYNAVAVSYLPLDADIVGIDAVRLPADGRVPIYRKGDVVMIMHPQDSAPQTVANGDTIATRPRLAWVRVLDADGDQVTTGYTLDRATGNVTFDDVTGIIMPITVRHTVGDLRLVTDVQITGDITVSRPLTHDYPAGETIVASCLIHGDRRARVSATWDEETWNGTWADARQGDEATATLNTIDHPITVTNEGCDTDRWLFRCTNASTNAWELISEKRGLVWSGTYTQTGDDVAPINPRTRGEDGAGGVPYMTIPAAANGGGWNTGNVIRINTVGAIADFWIARAIQQSDEPLDEGADGCEIYALGNIDRP</sequence>